<evidence type="ECO:0000256" key="1">
    <source>
        <dbReference type="ARBA" id="ARBA00001933"/>
    </source>
</evidence>
<evidence type="ECO:0000256" key="9">
    <source>
        <dbReference type="ARBA" id="ARBA00022679"/>
    </source>
</evidence>
<evidence type="ECO:0000256" key="8">
    <source>
        <dbReference type="ARBA" id="ARBA00022605"/>
    </source>
</evidence>
<keyword evidence="12" id="KW-0718">Serine biosynthesis</keyword>
<evidence type="ECO:0000313" key="18">
    <source>
        <dbReference type="Proteomes" id="UP001596527"/>
    </source>
</evidence>
<feature type="domain" description="Aminotransferase class V" evidence="16">
    <location>
        <begin position="145"/>
        <end position="341"/>
    </location>
</feature>
<dbReference type="PANTHER" id="PTHR21152">
    <property type="entry name" value="AMINOTRANSFERASE CLASS V"/>
    <property type="match status" value="1"/>
</dbReference>
<gene>
    <name evidence="17" type="primary">serC</name>
    <name evidence="17" type="ORF">ACFQWG_01155</name>
</gene>
<dbReference type="EC" id="2.6.1.52" evidence="5"/>
<keyword evidence="7 17" id="KW-0032">Aminotransferase</keyword>
<evidence type="ECO:0000259" key="16">
    <source>
        <dbReference type="Pfam" id="PF00266"/>
    </source>
</evidence>
<keyword evidence="6" id="KW-0963">Cytoplasm</keyword>
<reference evidence="18" key="1">
    <citation type="journal article" date="2019" name="Int. J. Syst. Evol. Microbiol.">
        <title>The Global Catalogue of Microorganisms (GCM) 10K type strain sequencing project: providing services to taxonomists for standard genome sequencing and annotation.</title>
        <authorList>
            <consortium name="The Broad Institute Genomics Platform"/>
            <consortium name="The Broad Institute Genome Sequencing Center for Infectious Disease"/>
            <person name="Wu L."/>
            <person name="Ma J."/>
        </authorList>
    </citation>
    <scope>NUCLEOTIDE SEQUENCE [LARGE SCALE GENOMIC DNA]</scope>
    <source>
        <strain evidence="18">CCUG 56698</strain>
    </source>
</reference>
<evidence type="ECO:0000256" key="12">
    <source>
        <dbReference type="ARBA" id="ARBA00023299"/>
    </source>
</evidence>
<organism evidence="17 18">
    <name type="scientific">Schaalia naturae</name>
    <dbReference type="NCBI Taxonomy" id="635203"/>
    <lineage>
        <taxon>Bacteria</taxon>
        <taxon>Bacillati</taxon>
        <taxon>Actinomycetota</taxon>
        <taxon>Actinomycetes</taxon>
        <taxon>Actinomycetales</taxon>
        <taxon>Actinomycetaceae</taxon>
        <taxon>Schaalia</taxon>
    </lineage>
</organism>
<evidence type="ECO:0000256" key="7">
    <source>
        <dbReference type="ARBA" id="ARBA00022576"/>
    </source>
</evidence>
<dbReference type="EMBL" id="JBHTEF010000001">
    <property type="protein sequence ID" value="MFC7579839.1"/>
    <property type="molecule type" value="Genomic_DNA"/>
</dbReference>
<evidence type="ECO:0000256" key="14">
    <source>
        <dbReference type="ARBA" id="ARBA00047630"/>
    </source>
</evidence>
<dbReference type="Gene3D" id="3.40.640.10">
    <property type="entry name" value="Type I PLP-dependent aspartate aminotransferase-like (Major domain)"/>
    <property type="match status" value="1"/>
</dbReference>
<dbReference type="Gene3D" id="3.90.1150.10">
    <property type="entry name" value="Aspartate Aminotransferase, domain 1"/>
    <property type="match status" value="1"/>
</dbReference>
<name>A0ABW2SI79_9ACTO</name>
<evidence type="ECO:0000256" key="4">
    <source>
        <dbReference type="ARBA" id="ARBA00006904"/>
    </source>
</evidence>
<keyword evidence="18" id="KW-1185">Reference proteome</keyword>
<evidence type="ECO:0000256" key="15">
    <source>
        <dbReference type="ARBA" id="ARBA00049007"/>
    </source>
</evidence>
<comment type="catalytic activity">
    <reaction evidence="15">
        <text>O-phospho-L-serine + 2-oxoglutarate = 3-phosphooxypyruvate + L-glutamate</text>
        <dbReference type="Rhea" id="RHEA:14329"/>
        <dbReference type="ChEBI" id="CHEBI:16810"/>
        <dbReference type="ChEBI" id="CHEBI:18110"/>
        <dbReference type="ChEBI" id="CHEBI:29985"/>
        <dbReference type="ChEBI" id="CHEBI:57524"/>
        <dbReference type="EC" id="2.6.1.52"/>
    </reaction>
</comment>
<proteinExistence type="inferred from homology"/>
<dbReference type="SUPFAM" id="SSF53383">
    <property type="entry name" value="PLP-dependent transferases"/>
    <property type="match status" value="1"/>
</dbReference>
<dbReference type="Proteomes" id="UP001596527">
    <property type="component" value="Unassembled WGS sequence"/>
</dbReference>
<dbReference type="RefSeq" id="WP_380971365.1">
    <property type="nucleotide sequence ID" value="NZ_JBHTEF010000001.1"/>
</dbReference>
<evidence type="ECO:0000256" key="10">
    <source>
        <dbReference type="ARBA" id="ARBA00022898"/>
    </source>
</evidence>
<comment type="caution">
    <text evidence="17">The sequence shown here is derived from an EMBL/GenBank/DDBJ whole genome shotgun (WGS) entry which is preliminary data.</text>
</comment>
<dbReference type="InterPro" id="IPR006272">
    <property type="entry name" value="Pser_aminoTfrase_mycobac"/>
</dbReference>
<comment type="pathway">
    <text evidence="3">Amino-acid biosynthesis; L-serine biosynthesis; L-serine from 3-phospho-D-glycerate: step 2/3.</text>
</comment>
<evidence type="ECO:0000256" key="6">
    <source>
        <dbReference type="ARBA" id="ARBA00022490"/>
    </source>
</evidence>
<dbReference type="PANTHER" id="PTHR21152:SF40">
    <property type="entry name" value="ALANINE--GLYOXYLATE AMINOTRANSFERASE"/>
    <property type="match status" value="1"/>
</dbReference>
<dbReference type="InterPro" id="IPR000192">
    <property type="entry name" value="Aminotrans_V_dom"/>
</dbReference>
<keyword evidence="8" id="KW-0028">Amino-acid biosynthesis</keyword>
<keyword evidence="11" id="KW-0664">Pyridoxine biosynthesis</keyword>
<dbReference type="InterPro" id="IPR022278">
    <property type="entry name" value="Pser_aminoTfrase"/>
</dbReference>
<protein>
    <recommendedName>
        <fullName evidence="5">phosphoserine transaminase</fullName>
        <ecNumber evidence="5">2.6.1.52</ecNumber>
    </recommendedName>
    <alternativeName>
        <fullName evidence="13">Phosphohydroxythreonine aminotransferase</fullName>
    </alternativeName>
</protein>
<dbReference type="Pfam" id="PF00266">
    <property type="entry name" value="Aminotran_5"/>
    <property type="match status" value="1"/>
</dbReference>
<comment type="catalytic activity">
    <reaction evidence="14">
        <text>4-(phosphooxy)-L-threonine + 2-oxoglutarate = (R)-3-hydroxy-2-oxo-4-phosphooxybutanoate + L-glutamate</text>
        <dbReference type="Rhea" id="RHEA:16573"/>
        <dbReference type="ChEBI" id="CHEBI:16810"/>
        <dbReference type="ChEBI" id="CHEBI:29985"/>
        <dbReference type="ChEBI" id="CHEBI:58452"/>
        <dbReference type="ChEBI" id="CHEBI:58538"/>
        <dbReference type="EC" id="2.6.1.52"/>
    </reaction>
</comment>
<comment type="similarity">
    <text evidence="4">Belongs to the class-V pyridoxal-phosphate-dependent aminotransferase family. SerC subfamily.</text>
</comment>
<accession>A0ABW2SI79</accession>
<keyword evidence="10" id="KW-0663">Pyridoxal phosphate</keyword>
<evidence type="ECO:0000256" key="3">
    <source>
        <dbReference type="ARBA" id="ARBA00005099"/>
    </source>
</evidence>
<dbReference type="InterPro" id="IPR015421">
    <property type="entry name" value="PyrdxlP-dep_Trfase_major"/>
</dbReference>
<dbReference type="PIRSF" id="PIRSF000525">
    <property type="entry name" value="SerC"/>
    <property type="match status" value="1"/>
</dbReference>
<keyword evidence="9 17" id="KW-0808">Transferase</keyword>
<evidence type="ECO:0000256" key="2">
    <source>
        <dbReference type="ARBA" id="ARBA00003483"/>
    </source>
</evidence>
<evidence type="ECO:0000256" key="13">
    <source>
        <dbReference type="ARBA" id="ARBA00031421"/>
    </source>
</evidence>
<evidence type="ECO:0000313" key="17">
    <source>
        <dbReference type="EMBL" id="MFC7579839.1"/>
    </source>
</evidence>
<comment type="cofactor">
    <cofactor evidence="1">
        <name>pyridoxal 5'-phosphate</name>
        <dbReference type="ChEBI" id="CHEBI:597326"/>
    </cofactor>
</comment>
<comment type="function">
    <text evidence="2">Catalyzes the reversible conversion of 3-phosphohydroxypyruvate to phosphoserine and of 3-hydroxy-2-oxo-4-phosphonooxybutanoate to phosphohydroxythreonine.</text>
</comment>
<dbReference type="GO" id="GO:0004648">
    <property type="term" value="F:O-phospho-L-serine:2-oxoglutarate aminotransferase activity"/>
    <property type="evidence" value="ECO:0007669"/>
    <property type="project" value="UniProtKB-EC"/>
</dbReference>
<dbReference type="NCBIfam" id="TIGR01366">
    <property type="entry name" value="serC_3"/>
    <property type="match status" value="1"/>
</dbReference>
<evidence type="ECO:0000256" key="5">
    <source>
        <dbReference type="ARBA" id="ARBA00013030"/>
    </source>
</evidence>
<sequence length="382" mass="40955">MTSDLPVVPAHLRPRDGRFGCGPSRIRERQIEALSSPLLMGTSHRQAPVRGVVSGIRRGLAELFSLPEGWTVVLGNGGTTAFWAVATASLVRRRAAHAVFGEFGQKFADETCAAPFLSPSVQVSAPAGSVAVLSGDEGAASADGPAPDVFAYPHHETSTGALSPVYRPAAPAPGDALTLVDATSIAAGADVDVSVTDAYYFAPQKCLASDGGLWIALLSPAARERARELHGAPDRWVPQFLDLQLAIQNSEKDQTLNTPAIATLVMLREQIRWMLDLGGLPAMAARSRACSDLLYRWAERSEVATPFVAEPRWRSPVVVTLDFAPQVDAARLARALRASGIVDVEPYRKLRRNQLRIATFPATDIADVEALLASIDWLLPRL</sequence>
<dbReference type="InterPro" id="IPR015424">
    <property type="entry name" value="PyrdxlP-dep_Trfase"/>
</dbReference>
<dbReference type="InterPro" id="IPR015422">
    <property type="entry name" value="PyrdxlP-dep_Trfase_small"/>
</dbReference>
<evidence type="ECO:0000256" key="11">
    <source>
        <dbReference type="ARBA" id="ARBA00023096"/>
    </source>
</evidence>